<evidence type="ECO:0000313" key="6">
    <source>
        <dbReference type="Proteomes" id="UP000324832"/>
    </source>
</evidence>
<keyword evidence="2" id="KW-0812">Transmembrane</keyword>
<protein>
    <recommendedName>
        <fullName evidence="4">Shavenoid isoform B-like N-terminal domain-containing protein</fullName>
    </recommendedName>
</protein>
<evidence type="ECO:0000313" key="5">
    <source>
        <dbReference type="EMBL" id="VVC97983.1"/>
    </source>
</evidence>
<evidence type="ECO:0000259" key="4">
    <source>
        <dbReference type="Pfam" id="PF23328"/>
    </source>
</evidence>
<feature type="chain" id="PRO_5022735846" description="Shavenoid isoform B-like N-terminal domain-containing protein" evidence="3">
    <location>
        <begin position="21"/>
        <end position="452"/>
    </location>
</feature>
<dbReference type="Proteomes" id="UP000324832">
    <property type="component" value="Unassembled WGS sequence"/>
</dbReference>
<dbReference type="AlphaFoldDB" id="A0A5E4QK25"/>
<feature type="domain" description="Shavenoid isoform B-like N-terminal" evidence="4">
    <location>
        <begin position="25"/>
        <end position="87"/>
    </location>
</feature>
<proteinExistence type="predicted"/>
<evidence type="ECO:0000256" key="3">
    <source>
        <dbReference type="SAM" id="SignalP"/>
    </source>
</evidence>
<dbReference type="EMBL" id="FZQP02003334">
    <property type="protein sequence ID" value="VVC97983.1"/>
    <property type="molecule type" value="Genomic_DNA"/>
</dbReference>
<evidence type="ECO:0000256" key="1">
    <source>
        <dbReference type="SAM" id="MobiDB-lite"/>
    </source>
</evidence>
<keyword evidence="3" id="KW-0732">Signal</keyword>
<sequence length="452" mass="49802">MALVLLLMTVIVSTSTVSHAEMALANVTRFASGDLFTLVGTDCGLTRCMEVSHGTALAAMGGTSCLCQCRKETPAFREDKRACVNIIDECPMASFGRGSTKPDIPFVFLPLKGQIIYPSKEIIFTDVEDSVCAVTSAQYLSVSGWVTLRDLLDNDVPFGLYRDEGSTYLQWRGSSALHSRLEGRLVAAHVLCSAPPPSRLATSCAVFRIAGATHNALLDVKSIPFHAGETISNGPHAQSRGLSVLESLAIGVCVFILVFIYAAGIMFYIHYKQKQKHNNKDPENHSNTSDNGSTLDSRINIDVRMKTNPLMKIENMRNEYSDPGLSDVSELTEDTIESVPKNNQKERTSNTTSAIVHSKRKKPCRTSVRASSTPERLTDRLQRRSASPEMERAPHSDLSILHCSIDNNAVDNIPSTPDGEPVVRRKLYFNPVFFETEHLKRQLNFSASYGRL</sequence>
<dbReference type="Pfam" id="PF23328">
    <property type="entry name" value="Sha_B_N"/>
    <property type="match status" value="1"/>
</dbReference>
<accession>A0A5E4QK25</accession>
<gene>
    <name evidence="5" type="ORF">LSINAPIS_LOCUS9148</name>
</gene>
<reference evidence="5 6" key="1">
    <citation type="submission" date="2017-07" db="EMBL/GenBank/DDBJ databases">
        <authorList>
            <person name="Talla V."/>
            <person name="Backstrom N."/>
        </authorList>
    </citation>
    <scope>NUCLEOTIDE SEQUENCE [LARGE SCALE GENOMIC DNA]</scope>
</reference>
<feature type="region of interest" description="Disordered" evidence="1">
    <location>
        <begin position="277"/>
        <end position="299"/>
    </location>
</feature>
<keyword evidence="2" id="KW-1133">Transmembrane helix</keyword>
<dbReference type="PANTHER" id="PTHR39387:SF1">
    <property type="entry name" value="SHAVENOID, ISOFORM B"/>
    <property type="match status" value="1"/>
</dbReference>
<name>A0A5E4QK25_9NEOP</name>
<evidence type="ECO:0000256" key="2">
    <source>
        <dbReference type="SAM" id="Phobius"/>
    </source>
</evidence>
<dbReference type="GO" id="GO:0035317">
    <property type="term" value="P:imaginal disc-derived wing hair organization"/>
    <property type="evidence" value="ECO:0007669"/>
    <property type="project" value="TreeGrafter"/>
</dbReference>
<dbReference type="InterPro" id="IPR057507">
    <property type="entry name" value="Sha_B-like_N"/>
</dbReference>
<keyword evidence="6" id="KW-1185">Reference proteome</keyword>
<dbReference type="PANTHER" id="PTHR39387">
    <property type="entry name" value="SHAVENOID, ISOFORM B"/>
    <property type="match status" value="1"/>
</dbReference>
<keyword evidence="2" id="KW-0472">Membrane</keyword>
<feature type="compositionally biased region" description="Polar residues" evidence="1">
    <location>
        <begin position="285"/>
        <end position="297"/>
    </location>
</feature>
<feature type="signal peptide" evidence="3">
    <location>
        <begin position="1"/>
        <end position="20"/>
    </location>
</feature>
<organism evidence="5 6">
    <name type="scientific">Leptidea sinapis</name>
    <dbReference type="NCBI Taxonomy" id="189913"/>
    <lineage>
        <taxon>Eukaryota</taxon>
        <taxon>Metazoa</taxon>
        <taxon>Ecdysozoa</taxon>
        <taxon>Arthropoda</taxon>
        <taxon>Hexapoda</taxon>
        <taxon>Insecta</taxon>
        <taxon>Pterygota</taxon>
        <taxon>Neoptera</taxon>
        <taxon>Endopterygota</taxon>
        <taxon>Lepidoptera</taxon>
        <taxon>Glossata</taxon>
        <taxon>Ditrysia</taxon>
        <taxon>Papilionoidea</taxon>
        <taxon>Pieridae</taxon>
        <taxon>Dismorphiinae</taxon>
        <taxon>Leptidea</taxon>
    </lineage>
</organism>
<feature type="region of interest" description="Disordered" evidence="1">
    <location>
        <begin position="336"/>
        <end position="397"/>
    </location>
</feature>
<feature type="transmembrane region" description="Helical" evidence="2">
    <location>
        <begin position="248"/>
        <end position="269"/>
    </location>
</feature>
<dbReference type="GO" id="GO:0005938">
    <property type="term" value="C:cell cortex"/>
    <property type="evidence" value="ECO:0007669"/>
    <property type="project" value="TreeGrafter"/>
</dbReference>